<reference evidence="2 3" key="1">
    <citation type="submission" date="2017-06" db="EMBL/GenBank/DDBJ databases">
        <authorList>
            <person name="Kim H.J."/>
            <person name="Triplett B.A."/>
        </authorList>
    </citation>
    <scope>NUCLEOTIDE SEQUENCE [LARGE SCALE GENOMIC DNA]</scope>
    <source>
        <strain evidence="2 3">DSM 14713</strain>
    </source>
</reference>
<dbReference type="OrthoDB" id="5504993at2"/>
<accession>A0A250IQA1</accession>
<dbReference type="KEGG" id="mbd:MEBOL_006915"/>
<dbReference type="EMBL" id="CP022163">
    <property type="protein sequence ID" value="ATB33420.1"/>
    <property type="molecule type" value="Genomic_DNA"/>
</dbReference>
<name>A0A250IQA1_9BACT</name>
<keyword evidence="3" id="KW-1185">Reference proteome</keyword>
<gene>
    <name evidence="2" type="ORF">MEBOL_006915</name>
</gene>
<dbReference type="Proteomes" id="UP000217289">
    <property type="component" value="Chromosome"/>
</dbReference>
<proteinExistence type="predicted"/>
<feature type="region of interest" description="Disordered" evidence="1">
    <location>
        <begin position="1"/>
        <end position="23"/>
    </location>
</feature>
<organism evidence="2 3">
    <name type="scientific">Melittangium boletus DSM 14713</name>
    <dbReference type="NCBI Taxonomy" id="1294270"/>
    <lineage>
        <taxon>Bacteria</taxon>
        <taxon>Pseudomonadati</taxon>
        <taxon>Myxococcota</taxon>
        <taxon>Myxococcia</taxon>
        <taxon>Myxococcales</taxon>
        <taxon>Cystobacterineae</taxon>
        <taxon>Archangiaceae</taxon>
        <taxon>Melittangium</taxon>
    </lineage>
</organism>
<dbReference type="RefSeq" id="WP_095981463.1">
    <property type="nucleotide sequence ID" value="NZ_CP022163.1"/>
</dbReference>
<sequence>MSDNADWKGRRLGPYEVGERYPDVPEDEGHLYEAHHTGTGAPALVVMPGTGEEWRTPTAWSTQTTSFTDPPALIAHTEAPTGAKKPTLHEQALGHLRMAGALMSLDDREDARAHFARAARPPACRWRRHWAVASLSLALVVGGALLLWPREPEQAWNEARSPPQEPRNLINTRDVPFPVIAYPMPEKPLKEQATPPCIPVTEVEIRGGCWAQHKHDAPCPPGSAEYQGHCYMPVKKKDPEPRSVDP</sequence>
<protein>
    <submittedName>
        <fullName evidence="2">Uncharacterized protein</fullName>
    </submittedName>
</protein>
<evidence type="ECO:0000313" key="3">
    <source>
        <dbReference type="Proteomes" id="UP000217289"/>
    </source>
</evidence>
<evidence type="ECO:0000256" key="1">
    <source>
        <dbReference type="SAM" id="MobiDB-lite"/>
    </source>
</evidence>
<dbReference type="AlphaFoldDB" id="A0A250IQA1"/>
<evidence type="ECO:0000313" key="2">
    <source>
        <dbReference type="EMBL" id="ATB33420.1"/>
    </source>
</evidence>